<dbReference type="SUPFAM" id="SSF161098">
    <property type="entry name" value="MetI-like"/>
    <property type="match status" value="1"/>
</dbReference>
<feature type="transmembrane region" description="Helical" evidence="7">
    <location>
        <begin position="301"/>
        <end position="323"/>
    </location>
</feature>
<evidence type="ECO:0000256" key="3">
    <source>
        <dbReference type="ARBA" id="ARBA00022475"/>
    </source>
</evidence>
<feature type="transmembrane region" description="Helical" evidence="7">
    <location>
        <begin position="147"/>
        <end position="171"/>
    </location>
</feature>
<evidence type="ECO:0000256" key="4">
    <source>
        <dbReference type="ARBA" id="ARBA00022692"/>
    </source>
</evidence>
<dbReference type="EMBL" id="CP006989">
    <property type="protein sequence ID" value="AIC30266.1"/>
    <property type="molecule type" value="Genomic_DNA"/>
</dbReference>
<evidence type="ECO:0000256" key="1">
    <source>
        <dbReference type="ARBA" id="ARBA00004651"/>
    </source>
</evidence>
<protein>
    <submittedName>
        <fullName evidence="9">Oligopeptide ABC transporter permease protein</fullName>
    </submittedName>
</protein>
<dbReference type="AlphaFoldDB" id="A0A060IEZ7"/>
<evidence type="ECO:0000259" key="8">
    <source>
        <dbReference type="PROSITE" id="PS50928"/>
    </source>
</evidence>
<dbReference type="RefSeq" id="WP_040111397.1">
    <property type="nucleotide sequence ID" value="NZ_CP006989.1"/>
</dbReference>
<feature type="transmembrane region" description="Helical" evidence="7">
    <location>
        <begin position="191"/>
        <end position="218"/>
    </location>
</feature>
<keyword evidence="5 7" id="KW-1133">Transmembrane helix</keyword>
<geneLocation type="plasmid" evidence="9 10">
    <name>pRetIE4771c</name>
</geneLocation>
<keyword evidence="3" id="KW-1003">Cell membrane</keyword>
<dbReference type="PANTHER" id="PTHR30465:SF55">
    <property type="entry name" value="OLIGOPEPTIDE ABC TRANSPORTER, PERMEASE PROTEIN"/>
    <property type="match status" value="1"/>
</dbReference>
<evidence type="ECO:0000256" key="6">
    <source>
        <dbReference type="ARBA" id="ARBA00023136"/>
    </source>
</evidence>
<dbReference type="CDD" id="cd06261">
    <property type="entry name" value="TM_PBP2"/>
    <property type="match status" value="1"/>
</dbReference>
<comment type="similarity">
    <text evidence="7">Belongs to the binding-protein-dependent transport system permease family.</text>
</comment>
<dbReference type="Gene3D" id="1.10.3720.10">
    <property type="entry name" value="MetI-like"/>
    <property type="match status" value="1"/>
</dbReference>
<dbReference type="Pfam" id="PF00528">
    <property type="entry name" value="BPD_transp_1"/>
    <property type="match status" value="1"/>
</dbReference>
<proteinExistence type="inferred from homology"/>
<keyword evidence="9" id="KW-0614">Plasmid</keyword>
<dbReference type="PANTHER" id="PTHR30465">
    <property type="entry name" value="INNER MEMBRANE ABC TRANSPORTER"/>
    <property type="match status" value="1"/>
</dbReference>
<keyword evidence="6 7" id="KW-0472">Membrane</keyword>
<organism evidence="9 10">
    <name type="scientific">Rhizobium etli bv. mimosae str. IE4771</name>
    <dbReference type="NCBI Taxonomy" id="1432050"/>
    <lineage>
        <taxon>Bacteria</taxon>
        <taxon>Pseudomonadati</taxon>
        <taxon>Pseudomonadota</taxon>
        <taxon>Alphaproteobacteria</taxon>
        <taxon>Hyphomicrobiales</taxon>
        <taxon>Rhizobiaceae</taxon>
        <taxon>Rhizobium/Agrobacterium group</taxon>
        <taxon>Rhizobium</taxon>
    </lineage>
</organism>
<evidence type="ECO:0000313" key="10">
    <source>
        <dbReference type="Proteomes" id="UP000027180"/>
    </source>
</evidence>
<reference evidence="9 10" key="1">
    <citation type="submission" date="2013-12" db="EMBL/GenBank/DDBJ databases">
        <title>Complete genome sequence of Rhizobium etli bv. mimosae IE4771.</title>
        <authorList>
            <person name="Bustos P."/>
            <person name="Santamaria R.I."/>
            <person name="Lozano L."/>
            <person name="Ormeno-Orrillo E."/>
            <person name="Rogel M.A."/>
            <person name="Romero D."/>
            <person name="Cevallos M.A."/>
            <person name="Martinez-Romero E."/>
            <person name="Gonzalez V."/>
        </authorList>
    </citation>
    <scope>NUCLEOTIDE SEQUENCE [LARGE SCALE GENOMIC DNA]</scope>
    <source>
        <strain evidence="9 10">IE4771</strain>
        <plasmid evidence="10">Plasmid pRetIE4771c</plasmid>
    </source>
</reference>
<feature type="transmembrane region" description="Helical" evidence="7">
    <location>
        <begin position="110"/>
        <end position="135"/>
    </location>
</feature>
<dbReference type="GO" id="GO:0005886">
    <property type="term" value="C:plasma membrane"/>
    <property type="evidence" value="ECO:0007669"/>
    <property type="project" value="UniProtKB-SubCell"/>
</dbReference>
<sequence length="334" mass="36252">MTPYLIFVLKRFGQFLLVVFLGVTITFFVTHLTPIDPVEESIGAITQMGQSDPNAIELMRQSLRELYGMQGSIWQQYLNFWLRLATGDLGPSLSAFPTPVSTIILRSLPWTIGLMTVSTLITFVLGNAIGALAGYYRKNMVLKAVSLVFIALLPIPYYILAFVLLIVFGFIWPVLPINGGYEMNANLDLSFALVLDILKHSILPALSLILVGAGSWLIGMRALVSNIITDDYVVFAELGGVPKGKILRSYIARNAMVPQFTGLAMSLGAIFNGTVITEIVFGYPGIGNLLIEAVHAGDYSLVLGLSALSIVGVAAAVFIIDVLSPLIDPRIKVE</sequence>
<gene>
    <name evidence="9" type="ORF">IE4771_PC00141</name>
</gene>
<evidence type="ECO:0000256" key="7">
    <source>
        <dbReference type="RuleBase" id="RU363032"/>
    </source>
</evidence>
<evidence type="ECO:0000313" key="9">
    <source>
        <dbReference type="EMBL" id="AIC30266.1"/>
    </source>
</evidence>
<dbReference type="Proteomes" id="UP000027180">
    <property type="component" value="Plasmid pRetIE4771c"/>
</dbReference>
<dbReference type="GO" id="GO:0055085">
    <property type="term" value="P:transmembrane transport"/>
    <property type="evidence" value="ECO:0007669"/>
    <property type="project" value="InterPro"/>
</dbReference>
<dbReference type="KEGG" id="rei:IE4771_PC00141"/>
<keyword evidence="4 7" id="KW-0812">Transmembrane</keyword>
<evidence type="ECO:0000256" key="2">
    <source>
        <dbReference type="ARBA" id="ARBA00022448"/>
    </source>
</evidence>
<keyword evidence="2 7" id="KW-0813">Transport</keyword>
<accession>A0A060IEZ7</accession>
<dbReference type="InterPro" id="IPR035906">
    <property type="entry name" value="MetI-like_sf"/>
</dbReference>
<dbReference type="OrthoDB" id="9778910at2"/>
<dbReference type="PROSITE" id="PS50928">
    <property type="entry name" value="ABC_TM1"/>
    <property type="match status" value="1"/>
</dbReference>
<name>A0A060IEZ7_RHIET</name>
<feature type="transmembrane region" description="Helical" evidence="7">
    <location>
        <begin position="260"/>
        <end position="281"/>
    </location>
</feature>
<comment type="subcellular location">
    <subcellularLocation>
        <location evidence="1 7">Cell membrane</location>
        <topology evidence="1 7">Multi-pass membrane protein</topology>
    </subcellularLocation>
</comment>
<feature type="transmembrane region" description="Helical" evidence="7">
    <location>
        <begin position="12"/>
        <end position="32"/>
    </location>
</feature>
<dbReference type="HOGENOM" id="CLU_036879_1_0_5"/>
<evidence type="ECO:0000256" key="5">
    <source>
        <dbReference type="ARBA" id="ARBA00022989"/>
    </source>
</evidence>
<dbReference type="InterPro" id="IPR000515">
    <property type="entry name" value="MetI-like"/>
</dbReference>
<feature type="domain" description="ABC transmembrane type-1" evidence="8">
    <location>
        <begin position="108"/>
        <end position="324"/>
    </location>
</feature>